<dbReference type="PANTHER" id="PTHR13173">
    <property type="entry name" value="WW DOMAIN BINDING PROTEIN 4"/>
    <property type="match status" value="1"/>
</dbReference>
<dbReference type="InterPro" id="IPR041591">
    <property type="entry name" value="OCRE"/>
</dbReference>
<name>S8CGB6_9LAMI</name>
<feature type="region of interest" description="Disordered" evidence="1">
    <location>
        <begin position="86"/>
        <end position="176"/>
    </location>
</feature>
<proteinExistence type="predicted"/>
<dbReference type="Proteomes" id="UP000015453">
    <property type="component" value="Unassembled WGS sequence"/>
</dbReference>
<sequence length="176" mass="19502">ASRSYQKDLATFQEARDSNAQSLINEDGDQGTGYGSSMPGEWELESSSGYYYNQTTGYHYDPNSGFYYSDSIGKWVPREEAVAAYKASPGNARKKPFESRIASTSGSGRAVTNPINPTRSSVKVVEPPSAAAVKRKRPDEKPKVVSKEEADAIKAREAARKRVERREKPLFGLYKH</sequence>
<evidence type="ECO:0000256" key="1">
    <source>
        <dbReference type="SAM" id="MobiDB-lite"/>
    </source>
</evidence>
<evidence type="ECO:0000313" key="3">
    <source>
        <dbReference type="EMBL" id="EPS63616.1"/>
    </source>
</evidence>
<reference evidence="3 4" key="1">
    <citation type="journal article" date="2013" name="BMC Genomics">
        <title>The miniature genome of a carnivorous plant Genlisea aurea contains a low number of genes and short non-coding sequences.</title>
        <authorList>
            <person name="Leushkin E.V."/>
            <person name="Sutormin R.A."/>
            <person name="Nabieva E.R."/>
            <person name="Penin A.A."/>
            <person name="Kondrashov A.S."/>
            <person name="Logacheva M.D."/>
        </authorList>
    </citation>
    <scope>NUCLEOTIDE SEQUENCE [LARGE SCALE GENOMIC DNA]</scope>
</reference>
<dbReference type="Pfam" id="PF17780">
    <property type="entry name" value="OCRE"/>
    <property type="match status" value="1"/>
</dbReference>
<accession>S8CGB6</accession>
<feature type="non-terminal residue" evidence="3">
    <location>
        <position position="1"/>
    </location>
</feature>
<dbReference type="EMBL" id="AUSU01005364">
    <property type="protein sequence ID" value="EPS63616.1"/>
    <property type="molecule type" value="Genomic_DNA"/>
</dbReference>
<comment type="caution">
    <text evidence="3">The sequence shown here is derived from an EMBL/GenBank/DDBJ whole genome shotgun (WGS) entry which is preliminary data.</text>
</comment>
<keyword evidence="4" id="KW-1185">Reference proteome</keyword>
<feature type="compositionally biased region" description="Basic and acidic residues" evidence="1">
    <location>
        <begin position="137"/>
        <end position="169"/>
    </location>
</feature>
<dbReference type="InterPro" id="IPR040023">
    <property type="entry name" value="WBP4"/>
</dbReference>
<evidence type="ECO:0000313" key="4">
    <source>
        <dbReference type="Proteomes" id="UP000015453"/>
    </source>
</evidence>
<organism evidence="3 4">
    <name type="scientific">Genlisea aurea</name>
    <dbReference type="NCBI Taxonomy" id="192259"/>
    <lineage>
        <taxon>Eukaryota</taxon>
        <taxon>Viridiplantae</taxon>
        <taxon>Streptophyta</taxon>
        <taxon>Embryophyta</taxon>
        <taxon>Tracheophyta</taxon>
        <taxon>Spermatophyta</taxon>
        <taxon>Magnoliopsida</taxon>
        <taxon>eudicotyledons</taxon>
        <taxon>Gunneridae</taxon>
        <taxon>Pentapetalae</taxon>
        <taxon>asterids</taxon>
        <taxon>lamiids</taxon>
        <taxon>Lamiales</taxon>
        <taxon>Lentibulariaceae</taxon>
        <taxon>Genlisea</taxon>
    </lineage>
</organism>
<feature type="domain" description="OCRE" evidence="2">
    <location>
        <begin position="41"/>
        <end position="87"/>
    </location>
</feature>
<dbReference type="GO" id="GO:0071011">
    <property type="term" value="C:precatalytic spliceosome"/>
    <property type="evidence" value="ECO:0007669"/>
    <property type="project" value="TreeGrafter"/>
</dbReference>
<gene>
    <name evidence="3" type="ORF">M569_11168</name>
</gene>
<dbReference type="PANTHER" id="PTHR13173:SF10">
    <property type="entry name" value="WW DOMAIN-BINDING PROTEIN 4"/>
    <property type="match status" value="1"/>
</dbReference>
<dbReference type="AlphaFoldDB" id="S8CGB6"/>
<feature type="region of interest" description="Disordered" evidence="1">
    <location>
        <begin position="14"/>
        <end position="40"/>
    </location>
</feature>
<dbReference type="GO" id="GO:0003723">
    <property type="term" value="F:RNA binding"/>
    <property type="evidence" value="ECO:0007669"/>
    <property type="project" value="TreeGrafter"/>
</dbReference>
<dbReference type="GO" id="GO:0000398">
    <property type="term" value="P:mRNA splicing, via spliceosome"/>
    <property type="evidence" value="ECO:0007669"/>
    <property type="project" value="InterPro"/>
</dbReference>
<evidence type="ECO:0000259" key="2">
    <source>
        <dbReference type="Pfam" id="PF17780"/>
    </source>
</evidence>
<dbReference type="OrthoDB" id="191651at2759"/>
<protein>
    <recommendedName>
        <fullName evidence="2">OCRE domain-containing protein</fullName>
    </recommendedName>
</protein>